<dbReference type="PANTHER" id="PTHR24189:SF73">
    <property type="entry name" value="ANKYRIN REPEAT AND SOCS BOX-CONTAINING 15B"/>
    <property type="match status" value="1"/>
</dbReference>
<accession>A0A8J2LIS9</accession>
<reference evidence="5" key="1">
    <citation type="submission" date="2021-06" db="EMBL/GenBank/DDBJ databases">
        <authorList>
            <person name="Hodson N. C."/>
            <person name="Mongue J. A."/>
            <person name="Jaron S. K."/>
        </authorList>
    </citation>
    <scope>NUCLEOTIDE SEQUENCE</scope>
</reference>
<comment type="caution">
    <text evidence="5">The sequence shown here is derived from an EMBL/GenBank/DDBJ whole genome shotgun (WGS) entry which is preliminary data.</text>
</comment>
<dbReference type="Proteomes" id="UP000708208">
    <property type="component" value="Unassembled WGS sequence"/>
</dbReference>
<organism evidence="5 6">
    <name type="scientific">Allacma fusca</name>
    <dbReference type="NCBI Taxonomy" id="39272"/>
    <lineage>
        <taxon>Eukaryota</taxon>
        <taxon>Metazoa</taxon>
        <taxon>Ecdysozoa</taxon>
        <taxon>Arthropoda</taxon>
        <taxon>Hexapoda</taxon>
        <taxon>Collembola</taxon>
        <taxon>Symphypleona</taxon>
        <taxon>Sminthuridae</taxon>
        <taxon>Allacma</taxon>
    </lineage>
</organism>
<proteinExistence type="predicted"/>
<dbReference type="InterPro" id="IPR002110">
    <property type="entry name" value="Ankyrin_rpt"/>
</dbReference>
<keyword evidence="1" id="KW-0677">Repeat</keyword>
<dbReference type="SMART" id="SM00248">
    <property type="entry name" value="ANK"/>
    <property type="match status" value="4"/>
</dbReference>
<feature type="repeat" description="ANK" evidence="3">
    <location>
        <begin position="74"/>
        <end position="106"/>
    </location>
</feature>
<feature type="region of interest" description="Disordered" evidence="4">
    <location>
        <begin position="1"/>
        <end position="28"/>
    </location>
</feature>
<dbReference type="InterPro" id="IPR050745">
    <property type="entry name" value="Multifunctional_regulatory"/>
</dbReference>
<evidence type="ECO:0000256" key="3">
    <source>
        <dbReference type="PROSITE-ProRule" id="PRU00023"/>
    </source>
</evidence>
<dbReference type="PROSITE" id="PS50297">
    <property type="entry name" value="ANK_REP_REGION"/>
    <property type="match status" value="2"/>
</dbReference>
<evidence type="ECO:0000256" key="2">
    <source>
        <dbReference type="ARBA" id="ARBA00023043"/>
    </source>
</evidence>
<protein>
    <recommendedName>
        <fullName evidence="7">Ankyrin repeat domain-containing protein 49</fullName>
    </recommendedName>
</protein>
<sequence length="228" mass="25119">MDCGQETDYVQPPVANVPNSESTWDEDEDGDLLVEDDNKQGGLHFLKLAQKGLVGEMTNLLSSDSSLLSFQDSDGYSALHRAAYSEQVNVVEFLLNQGADIMTRTIDGWTALHSACRWNSFQCATLLIQKGADVNGKTDGGLTPLHVASENAIARETLIVLLLNESLDEALTNLSGETAETVASQHGSYSYLFELIRKSLICKPTIQPRQRELMFPEFAVLILILKNR</sequence>
<evidence type="ECO:0000313" key="6">
    <source>
        <dbReference type="Proteomes" id="UP000708208"/>
    </source>
</evidence>
<dbReference type="Pfam" id="PF12796">
    <property type="entry name" value="Ank_2"/>
    <property type="match status" value="1"/>
</dbReference>
<dbReference type="PANTHER" id="PTHR24189">
    <property type="entry name" value="MYOTROPHIN"/>
    <property type="match status" value="1"/>
</dbReference>
<dbReference type="EMBL" id="CAJVCH010570165">
    <property type="protein sequence ID" value="CAG7834235.1"/>
    <property type="molecule type" value="Genomic_DNA"/>
</dbReference>
<evidence type="ECO:0000256" key="1">
    <source>
        <dbReference type="ARBA" id="ARBA00022737"/>
    </source>
</evidence>
<name>A0A8J2LIS9_9HEXA</name>
<dbReference type="OrthoDB" id="19174at2759"/>
<feature type="repeat" description="ANK" evidence="3">
    <location>
        <begin position="107"/>
        <end position="139"/>
    </location>
</feature>
<evidence type="ECO:0000256" key="4">
    <source>
        <dbReference type="SAM" id="MobiDB-lite"/>
    </source>
</evidence>
<evidence type="ECO:0008006" key="7">
    <source>
        <dbReference type="Google" id="ProtNLM"/>
    </source>
</evidence>
<keyword evidence="6" id="KW-1185">Reference proteome</keyword>
<evidence type="ECO:0000313" key="5">
    <source>
        <dbReference type="EMBL" id="CAG7834235.1"/>
    </source>
</evidence>
<dbReference type="AlphaFoldDB" id="A0A8J2LIS9"/>
<dbReference type="PROSITE" id="PS50088">
    <property type="entry name" value="ANK_REPEAT"/>
    <property type="match status" value="2"/>
</dbReference>
<keyword evidence="2 3" id="KW-0040">ANK repeat</keyword>
<gene>
    <name evidence="5" type="ORF">AFUS01_LOCUS43762</name>
</gene>